<feature type="transmembrane region" description="Helical" evidence="1">
    <location>
        <begin position="112"/>
        <end position="134"/>
    </location>
</feature>
<feature type="transmembrane region" description="Helical" evidence="1">
    <location>
        <begin position="223"/>
        <end position="246"/>
    </location>
</feature>
<gene>
    <name evidence="2" type="ORF">LOC68_22690</name>
</gene>
<dbReference type="Proteomes" id="UP001139103">
    <property type="component" value="Unassembled WGS sequence"/>
</dbReference>
<keyword evidence="1" id="KW-0472">Membrane</keyword>
<evidence type="ECO:0000313" key="3">
    <source>
        <dbReference type="Proteomes" id="UP001139103"/>
    </source>
</evidence>
<dbReference type="EMBL" id="JAJKFT010000010">
    <property type="protein sequence ID" value="MCC9631210.1"/>
    <property type="molecule type" value="Genomic_DNA"/>
</dbReference>
<feature type="transmembrane region" description="Helical" evidence="1">
    <location>
        <begin position="50"/>
        <end position="68"/>
    </location>
</feature>
<dbReference type="AlphaFoldDB" id="A0A9X1SHG9"/>
<feature type="transmembrane region" description="Helical" evidence="1">
    <location>
        <begin position="188"/>
        <end position="211"/>
    </location>
</feature>
<keyword evidence="1" id="KW-1133">Transmembrane helix</keyword>
<comment type="caution">
    <text evidence="2">The sequence shown here is derived from an EMBL/GenBank/DDBJ whole genome shotgun (WGS) entry which is preliminary data.</text>
</comment>
<feature type="transmembrane region" description="Helical" evidence="1">
    <location>
        <begin position="154"/>
        <end position="176"/>
    </location>
</feature>
<protein>
    <submittedName>
        <fullName evidence="2">Uncharacterized protein</fullName>
    </submittedName>
</protein>
<evidence type="ECO:0000313" key="2">
    <source>
        <dbReference type="EMBL" id="MCC9631210.1"/>
    </source>
</evidence>
<keyword evidence="3" id="KW-1185">Reference proteome</keyword>
<feature type="transmembrane region" description="Helical" evidence="1">
    <location>
        <begin position="252"/>
        <end position="274"/>
    </location>
</feature>
<evidence type="ECO:0000256" key="1">
    <source>
        <dbReference type="SAM" id="Phobius"/>
    </source>
</evidence>
<name>A0A9X1SHG9_9BACT</name>
<reference evidence="2" key="1">
    <citation type="submission" date="2021-11" db="EMBL/GenBank/DDBJ databases">
        <title>Genome sequence.</title>
        <authorList>
            <person name="Sun Q."/>
        </authorList>
    </citation>
    <scope>NUCLEOTIDE SEQUENCE</scope>
    <source>
        <strain evidence="2">JC732</strain>
    </source>
</reference>
<feature type="transmembrane region" description="Helical" evidence="1">
    <location>
        <begin position="17"/>
        <end position="38"/>
    </location>
</feature>
<proteinExistence type="predicted"/>
<keyword evidence="1" id="KW-0812">Transmembrane</keyword>
<sequence>MQESGERPPISLRSRRWALLVVLTVLFLGFDYLMTGLWRLSEGREMAFPQGAYVGLFVLQIDLIAFWTAFGLGRIVVRLPWALLAITLTYIAHQKGASRFIPYEVPPSEQLVLAGILLFGWLAATLSLLGYRLVTRRRLTLSDQATDSSRKFHLQHLILGTALFGVTFAMLNWFGYPVPDVFHFEGQLLFALSVAAVVNLVTVIPAIACAFRLWESWPARHLILAVICLTLTVVEIIVLCAVLGMPPDFARAFAFLALINFVQGFGLFWTLSWFRLAGYDLRVVDGVLKSETEVESPPPIDADPWTQDD</sequence>
<dbReference type="RefSeq" id="WP_230222982.1">
    <property type="nucleotide sequence ID" value="NZ_JAJKFT010000010.1"/>
</dbReference>
<accession>A0A9X1SHG9</accession>
<organism evidence="2 3">
    <name type="scientific">Blastopirellula sediminis</name>
    <dbReference type="NCBI Taxonomy" id="2894196"/>
    <lineage>
        <taxon>Bacteria</taxon>
        <taxon>Pseudomonadati</taxon>
        <taxon>Planctomycetota</taxon>
        <taxon>Planctomycetia</taxon>
        <taxon>Pirellulales</taxon>
        <taxon>Pirellulaceae</taxon>
        <taxon>Blastopirellula</taxon>
    </lineage>
</organism>
<feature type="transmembrane region" description="Helical" evidence="1">
    <location>
        <begin position="75"/>
        <end position="92"/>
    </location>
</feature>